<dbReference type="InterPro" id="IPR007433">
    <property type="entry name" value="DUF481"/>
</dbReference>
<proteinExistence type="predicted"/>
<gene>
    <name evidence="1" type="ORF">PQ455_05730</name>
</gene>
<dbReference type="Pfam" id="PF04338">
    <property type="entry name" value="DUF481"/>
    <property type="match status" value="1"/>
</dbReference>
<sequence length="276" mass="30690">MIVQAYKTNDDATIKAVKEIAKKTYPDDEIEIDRIASGDAALLAARRAADRRAEEARIRAAGFLDIWKGEVELGGSRATGNSDIVAVYAAANLTRDGIEWRHKLNARVDFQRTDDETTAERVLVAYQPNYKFSLKSYAAGIAQYEHDRFLGYTERYTLGVGIGHDIIDRPDLKVSVEGGPALRRTVYTDEAPVTAIAPRASMSARWSLSPDVVLKQDASGYLERDTINFTSITSLETRLIGALKAKLSYNVLYERNAPEARRSLDTLTRATFVYGF</sequence>
<reference evidence="1 2" key="1">
    <citation type="submission" date="2023-02" db="EMBL/GenBank/DDBJ databases">
        <title>Genome sequence of Sphingomonas naphthae.</title>
        <authorList>
            <person name="Kim S."/>
            <person name="Heo J."/>
            <person name="Kwon S.-W."/>
        </authorList>
    </citation>
    <scope>NUCLEOTIDE SEQUENCE [LARGE SCALE GENOMIC DNA]</scope>
    <source>
        <strain evidence="1 2">KACC 18716</strain>
    </source>
</reference>
<evidence type="ECO:0000313" key="2">
    <source>
        <dbReference type="Proteomes" id="UP001220395"/>
    </source>
</evidence>
<dbReference type="Proteomes" id="UP001220395">
    <property type="component" value="Chromosome"/>
</dbReference>
<protein>
    <submittedName>
        <fullName evidence="1">DUF481 domain-containing protein</fullName>
    </submittedName>
</protein>
<dbReference type="EMBL" id="CP117411">
    <property type="protein sequence ID" value="WCT74726.1"/>
    <property type="molecule type" value="Genomic_DNA"/>
</dbReference>
<organism evidence="1 2">
    <name type="scientific">Sphingomonas naphthae</name>
    <dbReference type="NCBI Taxonomy" id="1813468"/>
    <lineage>
        <taxon>Bacteria</taxon>
        <taxon>Pseudomonadati</taxon>
        <taxon>Pseudomonadota</taxon>
        <taxon>Alphaproteobacteria</taxon>
        <taxon>Sphingomonadales</taxon>
        <taxon>Sphingomonadaceae</taxon>
        <taxon>Sphingomonas</taxon>
    </lineage>
</organism>
<keyword evidence="2" id="KW-1185">Reference proteome</keyword>
<evidence type="ECO:0000313" key="1">
    <source>
        <dbReference type="EMBL" id="WCT74726.1"/>
    </source>
</evidence>
<accession>A0ABY7TPW1</accession>
<dbReference type="RefSeq" id="WP_273690030.1">
    <property type="nucleotide sequence ID" value="NZ_CP117411.1"/>
</dbReference>
<name>A0ABY7TPW1_9SPHN</name>